<dbReference type="Proteomes" id="UP000824782">
    <property type="component" value="Unassembled WGS sequence"/>
</dbReference>
<evidence type="ECO:0000256" key="2">
    <source>
        <dbReference type="ARBA" id="ARBA00004174"/>
    </source>
</evidence>
<evidence type="ECO:0000256" key="6">
    <source>
        <dbReference type="ARBA" id="ARBA00022723"/>
    </source>
</evidence>
<reference evidence="15" key="1">
    <citation type="thesis" date="2020" institute="ProQuest LLC" country="789 East Eisenhower Parkway, Ann Arbor, MI, USA">
        <title>Comparative Genomics and Chromosome Evolution.</title>
        <authorList>
            <person name="Mudd A.B."/>
        </authorList>
    </citation>
    <scope>NUCLEOTIDE SEQUENCE</scope>
    <source>
        <strain evidence="15">237g6f4</strain>
        <tissue evidence="15">Blood</tissue>
    </source>
</reference>
<name>A0AAV6ZX67_ENGPU</name>
<comment type="subcellular location">
    <subcellularLocation>
        <location evidence="3">Endoplasmic reticulum membrane</location>
        <topology evidence="3">Peripheral membrane protein</topology>
    </subcellularLocation>
    <subcellularLocation>
        <location evidence="2">Microsome membrane</location>
        <topology evidence="2">Peripheral membrane protein</topology>
    </subcellularLocation>
</comment>
<evidence type="ECO:0000313" key="15">
    <source>
        <dbReference type="EMBL" id="KAG8552603.1"/>
    </source>
</evidence>
<dbReference type="PANTHER" id="PTHR24300:SF385">
    <property type="entry name" value="CYTOCHROME P450 2C20"/>
    <property type="match status" value="1"/>
</dbReference>
<dbReference type="GO" id="GO:0005789">
    <property type="term" value="C:endoplasmic reticulum membrane"/>
    <property type="evidence" value="ECO:0007669"/>
    <property type="project" value="UniProtKB-SubCell"/>
</dbReference>
<evidence type="ECO:0000256" key="13">
    <source>
        <dbReference type="PIRSR" id="PIRSR602401-1"/>
    </source>
</evidence>
<dbReference type="GO" id="GO:0019373">
    <property type="term" value="P:epoxygenase P450 pathway"/>
    <property type="evidence" value="ECO:0007669"/>
    <property type="project" value="TreeGrafter"/>
</dbReference>
<dbReference type="InterPro" id="IPR001128">
    <property type="entry name" value="Cyt_P450"/>
</dbReference>
<comment type="cofactor">
    <cofactor evidence="1 13">
        <name>heme</name>
        <dbReference type="ChEBI" id="CHEBI:30413"/>
    </cofactor>
</comment>
<comment type="similarity">
    <text evidence="4 14">Belongs to the cytochrome P450 family.</text>
</comment>
<evidence type="ECO:0000256" key="4">
    <source>
        <dbReference type="ARBA" id="ARBA00010617"/>
    </source>
</evidence>
<accession>A0AAV6ZX67</accession>
<evidence type="ECO:0000256" key="8">
    <source>
        <dbReference type="ARBA" id="ARBA00022848"/>
    </source>
</evidence>
<keyword evidence="16" id="KW-1185">Reference proteome</keyword>
<keyword evidence="6 13" id="KW-0479">Metal-binding</keyword>
<keyword evidence="10 13" id="KW-0408">Iron</keyword>
<evidence type="ECO:0000256" key="1">
    <source>
        <dbReference type="ARBA" id="ARBA00001971"/>
    </source>
</evidence>
<gene>
    <name evidence="15" type="ORF">GDO81_004599</name>
</gene>
<dbReference type="PRINTS" id="PR00385">
    <property type="entry name" value="P450"/>
</dbReference>
<dbReference type="InterPro" id="IPR036396">
    <property type="entry name" value="Cyt_P450_sf"/>
</dbReference>
<dbReference type="PANTHER" id="PTHR24300">
    <property type="entry name" value="CYTOCHROME P450 508A4-RELATED"/>
    <property type="match status" value="1"/>
</dbReference>
<dbReference type="PROSITE" id="PS00086">
    <property type="entry name" value="CYTOCHROME_P450"/>
    <property type="match status" value="1"/>
</dbReference>
<evidence type="ECO:0000256" key="11">
    <source>
        <dbReference type="ARBA" id="ARBA00023033"/>
    </source>
</evidence>
<protein>
    <submittedName>
        <fullName evidence="15">Uncharacterized protein</fullName>
    </submittedName>
</protein>
<dbReference type="GO" id="GO:0006805">
    <property type="term" value="P:xenobiotic metabolic process"/>
    <property type="evidence" value="ECO:0007669"/>
    <property type="project" value="TreeGrafter"/>
</dbReference>
<keyword evidence="11 14" id="KW-0503">Monooxygenase</keyword>
<evidence type="ECO:0000256" key="7">
    <source>
        <dbReference type="ARBA" id="ARBA00022824"/>
    </source>
</evidence>
<keyword evidence="7" id="KW-0256">Endoplasmic reticulum</keyword>
<keyword evidence="9 14" id="KW-0560">Oxidoreductase</keyword>
<dbReference type="GO" id="GO:0020037">
    <property type="term" value="F:heme binding"/>
    <property type="evidence" value="ECO:0007669"/>
    <property type="project" value="InterPro"/>
</dbReference>
<dbReference type="InterPro" id="IPR050182">
    <property type="entry name" value="Cytochrome_P450_fam2"/>
</dbReference>
<evidence type="ECO:0000256" key="12">
    <source>
        <dbReference type="ARBA" id="ARBA00023136"/>
    </source>
</evidence>
<dbReference type="InterPro" id="IPR002401">
    <property type="entry name" value="Cyt_P450_E_grp-I"/>
</dbReference>
<evidence type="ECO:0000256" key="3">
    <source>
        <dbReference type="ARBA" id="ARBA00004406"/>
    </source>
</evidence>
<dbReference type="Pfam" id="PF00067">
    <property type="entry name" value="p450"/>
    <property type="match status" value="1"/>
</dbReference>
<dbReference type="Gene3D" id="1.10.630.10">
    <property type="entry name" value="Cytochrome P450"/>
    <property type="match status" value="1"/>
</dbReference>
<proteinExistence type="inferred from homology"/>
<dbReference type="FunFam" id="1.10.630.10:FF:000238">
    <property type="entry name" value="Cytochrome P450 2A6"/>
    <property type="match status" value="1"/>
</dbReference>
<comment type="caution">
    <text evidence="15">The sequence shown here is derived from an EMBL/GenBank/DDBJ whole genome shotgun (WGS) entry which is preliminary data.</text>
</comment>
<evidence type="ECO:0000256" key="14">
    <source>
        <dbReference type="RuleBase" id="RU000461"/>
    </source>
</evidence>
<keyword evidence="5 13" id="KW-0349">Heme</keyword>
<feature type="binding site" description="axial binding residue" evidence="13">
    <location>
        <position position="157"/>
    </location>
    <ligand>
        <name>heme</name>
        <dbReference type="ChEBI" id="CHEBI:30413"/>
    </ligand>
    <ligandPart>
        <name>Fe</name>
        <dbReference type="ChEBI" id="CHEBI:18248"/>
    </ligandPart>
</feature>
<keyword evidence="12" id="KW-0472">Membrane</keyword>
<dbReference type="EMBL" id="WNYA01000011">
    <property type="protein sequence ID" value="KAG8552603.1"/>
    <property type="molecule type" value="Genomic_DNA"/>
</dbReference>
<dbReference type="InterPro" id="IPR017972">
    <property type="entry name" value="Cyt_P450_CS"/>
</dbReference>
<keyword evidence="8" id="KW-0492">Microsome</keyword>
<evidence type="ECO:0000256" key="5">
    <source>
        <dbReference type="ARBA" id="ARBA00022617"/>
    </source>
</evidence>
<dbReference type="GO" id="GO:0008392">
    <property type="term" value="F:arachidonate epoxygenase activity"/>
    <property type="evidence" value="ECO:0007669"/>
    <property type="project" value="TreeGrafter"/>
</dbReference>
<evidence type="ECO:0000256" key="9">
    <source>
        <dbReference type="ARBA" id="ARBA00023002"/>
    </source>
</evidence>
<evidence type="ECO:0000313" key="16">
    <source>
        <dbReference type="Proteomes" id="UP000824782"/>
    </source>
</evidence>
<dbReference type="GO" id="GO:0005506">
    <property type="term" value="F:iron ion binding"/>
    <property type="evidence" value="ECO:0007669"/>
    <property type="project" value="InterPro"/>
</dbReference>
<evidence type="ECO:0000256" key="10">
    <source>
        <dbReference type="ARBA" id="ARBA00023004"/>
    </source>
</evidence>
<dbReference type="SUPFAM" id="SSF48264">
    <property type="entry name" value="Cytochrome P450"/>
    <property type="match status" value="1"/>
</dbReference>
<sequence length="213" mass="24795">MSILTYIQIQLKYKPKELILDVFQKKTKTNWGLRFSYNFSPTAKVQKEIDQVIGMEREPRADDRSHMPYTNALLHEIQRYCDVFPMGFIRSTTRDVTFHGYFLPKGTDVLTLLTTVLRDSTLFEKPEEFNVNHFLDEKGKFRKNNGFMPFSAGKRACVAESLVRLELFIFFTRILQKFTLKATVDPKDFDVSPTESGVENLPPVHKILFIART</sequence>
<organism evidence="15 16">
    <name type="scientific">Engystomops pustulosus</name>
    <name type="common">Tungara frog</name>
    <name type="synonym">Physalaemus pustulosus</name>
    <dbReference type="NCBI Taxonomy" id="76066"/>
    <lineage>
        <taxon>Eukaryota</taxon>
        <taxon>Metazoa</taxon>
        <taxon>Chordata</taxon>
        <taxon>Craniata</taxon>
        <taxon>Vertebrata</taxon>
        <taxon>Euteleostomi</taxon>
        <taxon>Amphibia</taxon>
        <taxon>Batrachia</taxon>
        <taxon>Anura</taxon>
        <taxon>Neobatrachia</taxon>
        <taxon>Hyloidea</taxon>
        <taxon>Leptodactylidae</taxon>
        <taxon>Leiuperinae</taxon>
        <taxon>Engystomops</taxon>
    </lineage>
</organism>
<dbReference type="PRINTS" id="PR00463">
    <property type="entry name" value="EP450I"/>
</dbReference>
<dbReference type="AlphaFoldDB" id="A0AAV6ZX67"/>
<dbReference type="GO" id="GO:0016712">
    <property type="term" value="F:oxidoreductase activity, acting on paired donors, with incorporation or reduction of molecular oxygen, reduced flavin or flavoprotein as one donor, and incorporation of one atom of oxygen"/>
    <property type="evidence" value="ECO:0007669"/>
    <property type="project" value="TreeGrafter"/>
</dbReference>